<evidence type="ECO:0000256" key="1">
    <source>
        <dbReference type="SAM" id="Coils"/>
    </source>
</evidence>
<keyword evidence="4" id="KW-1185">Reference proteome</keyword>
<protein>
    <submittedName>
        <fullName evidence="3">Uncharacterized protein</fullName>
    </submittedName>
</protein>
<accession>A0AAN6Q223</accession>
<comment type="caution">
    <text evidence="3">The sequence shown here is derived from an EMBL/GenBank/DDBJ whole genome shotgun (WGS) entry which is preliminary data.</text>
</comment>
<proteinExistence type="predicted"/>
<gene>
    <name evidence="3" type="ORF">N658DRAFT_506377</name>
</gene>
<name>A0AAN6Q223_9PEZI</name>
<feature type="region of interest" description="Disordered" evidence="2">
    <location>
        <begin position="95"/>
        <end position="118"/>
    </location>
</feature>
<dbReference type="Proteomes" id="UP001305647">
    <property type="component" value="Unassembled WGS sequence"/>
</dbReference>
<evidence type="ECO:0000313" key="3">
    <source>
        <dbReference type="EMBL" id="KAK4102165.1"/>
    </source>
</evidence>
<evidence type="ECO:0000313" key="4">
    <source>
        <dbReference type="Proteomes" id="UP001305647"/>
    </source>
</evidence>
<feature type="coiled-coil region" evidence="1">
    <location>
        <begin position="254"/>
        <end position="302"/>
    </location>
</feature>
<feature type="region of interest" description="Disordered" evidence="2">
    <location>
        <begin position="1158"/>
        <end position="1180"/>
    </location>
</feature>
<feature type="compositionally biased region" description="Low complexity" evidence="2">
    <location>
        <begin position="97"/>
        <end position="114"/>
    </location>
</feature>
<feature type="coiled-coil region" evidence="1">
    <location>
        <begin position="682"/>
        <end position="709"/>
    </location>
</feature>
<dbReference type="EMBL" id="MU863632">
    <property type="protein sequence ID" value="KAK4102165.1"/>
    <property type="molecule type" value="Genomic_DNA"/>
</dbReference>
<feature type="coiled-coil region" evidence="1">
    <location>
        <begin position="402"/>
        <end position="468"/>
    </location>
</feature>
<reference evidence="3" key="2">
    <citation type="submission" date="2023-05" db="EMBL/GenBank/DDBJ databases">
        <authorList>
            <consortium name="Lawrence Berkeley National Laboratory"/>
            <person name="Steindorff A."/>
            <person name="Hensen N."/>
            <person name="Bonometti L."/>
            <person name="Westerberg I."/>
            <person name="Brannstrom I.O."/>
            <person name="Guillou S."/>
            <person name="Cros-Aarteil S."/>
            <person name="Calhoun S."/>
            <person name="Haridas S."/>
            <person name="Kuo A."/>
            <person name="Mondo S."/>
            <person name="Pangilinan J."/>
            <person name="Riley R."/>
            <person name="Labutti K."/>
            <person name="Andreopoulos B."/>
            <person name="Lipzen A."/>
            <person name="Chen C."/>
            <person name="Yanf M."/>
            <person name="Daum C."/>
            <person name="Ng V."/>
            <person name="Clum A."/>
            <person name="Ohm R."/>
            <person name="Martin F."/>
            <person name="Silar P."/>
            <person name="Natvig D."/>
            <person name="Lalanne C."/>
            <person name="Gautier V."/>
            <person name="Ament-Velasquez S.L."/>
            <person name="Kruys A."/>
            <person name="Hutchinson M.I."/>
            <person name="Powell A.J."/>
            <person name="Barry K."/>
            <person name="Miller A.N."/>
            <person name="Grigoriev I.V."/>
            <person name="Debuchy R."/>
            <person name="Gladieux P."/>
            <person name="Thoren M.H."/>
            <person name="Johannesson H."/>
        </authorList>
    </citation>
    <scope>NUCLEOTIDE SEQUENCE</scope>
    <source>
        <strain evidence="3">CBS 757.83</strain>
    </source>
</reference>
<evidence type="ECO:0000256" key="2">
    <source>
        <dbReference type="SAM" id="MobiDB-lite"/>
    </source>
</evidence>
<sequence length="1347" mass="150152">MAEEDYDVSPRGRLYPASDDAAGQGRLDPIPELNIRTSASGTGGEAGSGGQGDDAQDMPALEGFGELEPARRGSPPSTPLQPFGLMGPSTPIMSSVGRSPASPFRRPSAPGRAFGRLPSLTDRRTSATSIISNNRGRNASLLSQIRDIYLPPNQVILRRNEAEDDPEYEPWSPDVVSRIRSLLKDVTDPPREGMLERADSHGILHRHMGEAVHAVQAVWQTVLELYDVAMEGKRDALLALADAQSKVNEQCEVARSAQKRNDDLNRTVEFFERENYELRQQNERLEEQNKTLATTSAKLETRCTELTNAMETQRDALEDIAGEWEPLDDEAMSRSPGSGQVDRADRDEWFQRIRNALDEARTEAALSNARYTELGDRYDILKAEADGIREQARSHQAPSRGYSDLEFRVRELELRNQALKAELDAERALGVKRTEEDAELLTLLPDRHEALEQRLEELKLLLDKQGVKAAKGLEKYMKGVDGIETSVQDLHAMLARILGGLGREPSPDHVQQPLLPAQVIRDLAESQLRAEKVTRAAMDELVAKIDNIIEGITKESANVNAMHDKELQDILAEVDRAIVNAVGMDEERKEVEKRLAAVEREKALLQCELDALQQQAPSERLSSKGARQQDSQRSVYFDAANTFSQRSWKSHTSFPSSIGFRFSFRGLGDITFPGSAYEIEYLLAARGLIDELKAEMDRLYQLAEEDAKQTDATQSAAKAAVRGSLDQAHKMLDGLGSLDPNTPTEDLIVALATFLEECLADGAEIDTWDIQNDLRVHDTYLRGLLELEQYTSRQSDSELDLFGSLEKKTSAVQGLQEQQRPLREEYETYRARHAGQPLGSRQSRELVRLVSSFVEKNGDTWSLHTATGNEGTAEMAQLVSQIQQLIADSFVEKRRRELQGGIRSQEDQLAELTQKQSRIMKLARLGWRQKEAFQRLQERPGNTASKVDDRWKAAFKAHIDRHERELLRENAFYGARIHQLDMKRAETQAFLDSEVASDRHRAEQLLTETLLKIQASTPPSQHGEAACFCTLLRYLFPRVYYSTVRGGCCAGGRTTSSAEHAVSSEATSSSCQGHHGHGALSPSSRPWTTACRVLTSLSWLLMLVLVQPFNVWATVTFLVSIPFGLPDYIYRLASFAASRTYSHLHCRVLLLLRRRRLPQGQTQQQQQEKEEETQRYPHPPPPPLPRFNYPALPPASAIVGTAVSLFLAYASLSYVAVLVERQIWVAANDWRYAYIADLTAAKASPTYLGWSPARVDYRLVTQPVWVWFADRVHSLFSWRRLDHGGGGGGSVGVLSAVGERVGGVAGWVRGLAGGGGGGGGGEERVRRMMGWGWGMEFEIVLYVCLVT</sequence>
<keyword evidence="1" id="KW-0175">Coiled coil</keyword>
<feature type="coiled-coil region" evidence="1">
    <location>
        <begin position="581"/>
        <end position="615"/>
    </location>
</feature>
<feature type="region of interest" description="Disordered" evidence="2">
    <location>
        <begin position="1"/>
        <end position="83"/>
    </location>
</feature>
<feature type="compositionally biased region" description="Gly residues" evidence="2">
    <location>
        <begin position="41"/>
        <end position="52"/>
    </location>
</feature>
<organism evidence="3 4">
    <name type="scientific">Parathielavia hyrcaniae</name>
    <dbReference type="NCBI Taxonomy" id="113614"/>
    <lineage>
        <taxon>Eukaryota</taxon>
        <taxon>Fungi</taxon>
        <taxon>Dikarya</taxon>
        <taxon>Ascomycota</taxon>
        <taxon>Pezizomycotina</taxon>
        <taxon>Sordariomycetes</taxon>
        <taxon>Sordariomycetidae</taxon>
        <taxon>Sordariales</taxon>
        <taxon>Chaetomiaceae</taxon>
        <taxon>Parathielavia</taxon>
    </lineage>
</organism>
<reference evidence="3" key="1">
    <citation type="journal article" date="2023" name="Mol. Phylogenet. Evol.">
        <title>Genome-scale phylogeny and comparative genomics of the fungal order Sordariales.</title>
        <authorList>
            <person name="Hensen N."/>
            <person name="Bonometti L."/>
            <person name="Westerberg I."/>
            <person name="Brannstrom I.O."/>
            <person name="Guillou S."/>
            <person name="Cros-Aarteil S."/>
            <person name="Calhoun S."/>
            <person name="Haridas S."/>
            <person name="Kuo A."/>
            <person name="Mondo S."/>
            <person name="Pangilinan J."/>
            <person name="Riley R."/>
            <person name="LaButti K."/>
            <person name="Andreopoulos B."/>
            <person name="Lipzen A."/>
            <person name="Chen C."/>
            <person name="Yan M."/>
            <person name="Daum C."/>
            <person name="Ng V."/>
            <person name="Clum A."/>
            <person name="Steindorff A."/>
            <person name="Ohm R.A."/>
            <person name="Martin F."/>
            <person name="Silar P."/>
            <person name="Natvig D.O."/>
            <person name="Lalanne C."/>
            <person name="Gautier V."/>
            <person name="Ament-Velasquez S.L."/>
            <person name="Kruys A."/>
            <person name="Hutchinson M.I."/>
            <person name="Powell A.J."/>
            <person name="Barry K."/>
            <person name="Miller A.N."/>
            <person name="Grigoriev I.V."/>
            <person name="Debuchy R."/>
            <person name="Gladieux P."/>
            <person name="Hiltunen Thoren M."/>
            <person name="Johannesson H."/>
        </authorList>
    </citation>
    <scope>NUCLEOTIDE SEQUENCE</scope>
    <source>
        <strain evidence="3">CBS 757.83</strain>
    </source>
</reference>